<dbReference type="Proteomes" id="UP000217257">
    <property type="component" value="Chromosome"/>
</dbReference>
<evidence type="ECO:0000313" key="3">
    <source>
        <dbReference type="Proteomes" id="UP000217257"/>
    </source>
</evidence>
<evidence type="ECO:0000313" key="2">
    <source>
        <dbReference type="EMBL" id="ATB35582.1"/>
    </source>
</evidence>
<dbReference type="Gene3D" id="2.10.260.10">
    <property type="match status" value="1"/>
</dbReference>
<reference evidence="2 3" key="1">
    <citation type="submission" date="2017-06" db="EMBL/GenBank/DDBJ databases">
        <title>Sequencing and comparative analysis of myxobacterial genomes.</title>
        <authorList>
            <person name="Rupp O."/>
            <person name="Goesmann A."/>
            <person name="Sogaard-Andersen L."/>
        </authorList>
    </citation>
    <scope>NUCLEOTIDE SEQUENCE [LARGE SCALE GENOMIC DNA]</scope>
    <source>
        <strain evidence="2 3">DSM 52655</strain>
    </source>
</reference>
<protein>
    <recommendedName>
        <fullName evidence="1">SpoVT-AbrB domain-containing protein</fullName>
    </recommendedName>
</protein>
<name>A0A250IWH7_9BACT</name>
<dbReference type="InterPro" id="IPR037914">
    <property type="entry name" value="SpoVT-AbrB_sf"/>
</dbReference>
<dbReference type="RefSeq" id="WP_002625854.1">
    <property type="nucleotide sequence ID" value="NZ_CP022098.1"/>
</dbReference>
<dbReference type="GO" id="GO:0003677">
    <property type="term" value="F:DNA binding"/>
    <property type="evidence" value="ECO:0007669"/>
    <property type="project" value="InterPro"/>
</dbReference>
<dbReference type="InterPro" id="IPR007159">
    <property type="entry name" value="SpoVT-AbrB_dom"/>
</dbReference>
<proteinExistence type="predicted"/>
<dbReference type="KEGG" id="cfus:CYFUS_000996"/>
<dbReference type="AlphaFoldDB" id="A0A250IWH7"/>
<dbReference type="EMBL" id="CP022098">
    <property type="protein sequence ID" value="ATB35582.1"/>
    <property type="molecule type" value="Genomic_DNA"/>
</dbReference>
<sequence>MRKTLTTIGNSLGLIIDRPILELLHIDKDTPLEIETDGKSLIIRPVTPEARKSQVRDATKRMMDAHDETLRKLAK</sequence>
<dbReference type="SUPFAM" id="SSF89447">
    <property type="entry name" value="AbrB/MazE/MraZ-like"/>
    <property type="match status" value="1"/>
</dbReference>
<organism evidence="2 3">
    <name type="scientific">Cystobacter fuscus</name>
    <dbReference type="NCBI Taxonomy" id="43"/>
    <lineage>
        <taxon>Bacteria</taxon>
        <taxon>Pseudomonadati</taxon>
        <taxon>Myxococcota</taxon>
        <taxon>Myxococcia</taxon>
        <taxon>Myxococcales</taxon>
        <taxon>Cystobacterineae</taxon>
        <taxon>Archangiaceae</taxon>
        <taxon>Cystobacter</taxon>
    </lineage>
</organism>
<gene>
    <name evidence="2" type="ORF">CYFUS_000996</name>
</gene>
<dbReference type="SMART" id="SM00966">
    <property type="entry name" value="SpoVT_AbrB"/>
    <property type="match status" value="1"/>
</dbReference>
<feature type="domain" description="SpoVT-AbrB" evidence="1">
    <location>
        <begin position="6"/>
        <end position="51"/>
    </location>
</feature>
<accession>A0A250IWH7</accession>
<evidence type="ECO:0000259" key="1">
    <source>
        <dbReference type="SMART" id="SM00966"/>
    </source>
</evidence>